<dbReference type="eggNOG" id="KOG2597">
    <property type="taxonomic scope" value="Eukaryota"/>
</dbReference>
<dbReference type="PANTHER" id="PTHR11963">
    <property type="entry name" value="LEUCINE AMINOPEPTIDASE-RELATED"/>
    <property type="match status" value="1"/>
</dbReference>
<feature type="region of interest" description="Disordered" evidence="5">
    <location>
        <begin position="131"/>
        <end position="150"/>
    </location>
</feature>
<dbReference type="EMBL" id="KI925459">
    <property type="protein sequence ID" value="ETW81075.1"/>
    <property type="molecule type" value="Genomic_DNA"/>
</dbReference>
<comment type="similarity">
    <text evidence="1">Belongs to the peptidase M17 family.</text>
</comment>
<dbReference type="Proteomes" id="UP000030671">
    <property type="component" value="Unassembled WGS sequence"/>
</dbReference>
<evidence type="ECO:0000256" key="5">
    <source>
        <dbReference type="SAM" id="MobiDB-lite"/>
    </source>
</evidence>
<dbReference type="GO" id="GO:0070006">
    <property type="term" value="F:metalloaminopeptidase activity"/>
    <property type="evidence" value="ECO:0007669"/>
    <property type="project" value="InterPro"/>
</dbReference>
<dbReference type="Gene3D" id="3.40.630.10">
    <property type="entry name" value="Zn peptidases"/>
    <property type="match status" value="1"/>
</dbReference>
<dbReference type="GO" id="GO:0006508">
    <property type="term" value="P:proteolysis"/>
    <property type="evidence" value="ECO:0007669"/>
    <property type="project" value="UniProtKB-KW"/>
</dbReference>
<dbReference type="RefSeq" id="XP_009547755.1">
    <property type="nucleotide sequence ID" value="XM_009549460.1"/>
</dbReference>
<dbReference type="CDD" id="cd00433">
    <property type="entry name" value="Peptidase_M17"/>
    <property type="match status" value="1"/>
</dbReference>
<gene>
    <name evidence="7" type="ORF">HETIRDRAFT_146472</name>
</gene>
<dbReference type="GeneID" id="20667139"/>
<evidence type="ECO:0000256" key="2">
    <source>
        <dbReference type="ARBA" id="ARBA00022438"/>
    </source>
</evidence>
<evidence type="ECO:0000256" key="1">
    <source>
        <dbReference type="ARBA" id="ARBA00009528"/>
    </source>
</evidence>
<accession>W4K6V3</accession>
<keyword evidence="2" id="KW-0031">Aminopeptidase</keyword>
<dbReference type="HOGENOM" id="CLU_013734_1_2_1"/>
<evidence type="ECO:0000256" key="3">
    <source>
        <dbReference type="ARBA" id="ARBA00022670"/>
    </source>
</evidence>
<dbReference type="InterPro" id="IPR000819">
    <property type="entry name" value="Peptidase_M17_C"/>
</dbReference>
<name>W4K6V3_HETIT</name>
<dbReference type="InParanoid" id="W4K6V3"/>
<dbReference type="GO" id="GO:0005737">
    <property type="term" value="C:cytoplasm"/>
    <property type="evidence" value="ECO:0007669"/>
    <property type="project" value="InterPro"/>
</dbReference>
<keyword evidence="8" id="KW-1185">Reference proteome</keyword>
<dbReference type="FunCoup" id="W4K6V3">
    <property type="interactions" value="390"/>
</dbReference>
<dbReference type="PRINTS" id="PR00481">
    <property type="entry name" value="LAMNOPPTDASE"/>
</dbReference>
<dbReference type="SUPFAM" id="SSF53187">
    <property type="entry name" value="Zn-dependent exopeptidases"/>
    <property type="match status" value="1"/>
</dbReference>
<dbReference type="InterPro" id="IPR043472">
    <property type="entry name" value="Macro_dom-like"/>
</dbReference>
<evidence type="ECO:0000259" key="6">
    <source>
        <dbReference type="PROSITE" id="PS00631"/>
    </source>
</evidence>
<dbReference type="OrthoDB" id="412814at2759"/>
<dbReference type="AlphaFoldDB" id="W4K6V3"/>
<keyword evidence="3" id="KW-0645">Protease</keyword>
<dbReference type="Gene3D" id="3.40.220.10">
    <property type="entry name" value="Leucine Aminopeptidase, subunit E, domain 1"/>
    <property type="match status" value="1"/>
</dbReference>
<sequence>MSSTSVFILPIDPKSQVSTRAVPDIDPVKLWSTTPVGSKAPKVGSTRVFYNTPAKEGINVTAVVSLGEGFDKKQGNARRELVRKAVGSGVKQVKDLGDGTKKVSVDASTDPHAAAVAAHLAKYKFTLKTSPPSPFRPGSKEPENVSFEPLQSSKDWNTGVVYAQAQNLARTLMELPANLLTPTAFVERIKSEFANVADTEIVVHDEEWAAEKGMNTFLSVTQGTTEPAKFLEIHYNGAAKGAQPLAFVGKGITFDTGGISLKPSADMKLMRGDMGGAATVSAAALAIAQLRLPINLVVTVPLCENMPGPSATKPGDVIYAMNGKSVEVDNTDAEGRLILSDALYYTSTTYKPHTLIDVATLTGAMDIALGEIFSGVFSTSDSLWEELHAAGETEYDRFWRMPLDEDFGPQIYSSNADLCNVGGKPGGSCTAALFLKSFVDGIEPQEGETEAPLRWAHIDIAGTMEATRATPYLETGMTGRPVRALVEFVRRQGLE</sequence>
<protein>
    <submittedName>
        <fullName evidence="7">Metallo peptidase M17</fullName>
    </submittedName>
</protein>
<feature type="domain" description="Cytosol aminopeptidase" evidence="6">
    <location>
        <begin position="330"/>
        <end position="337"/>
    </location>
</feature>
<dbReference type="InterPro" id="IPR011356">
    <property type="entry name" value="Leucine_aapep/pepB"/>
</dbReference>
<evidence type="ECO:0000313" key="7">
    <source>
        <dbReference type="EMBL" id="ETW81075.1"/>
    </source>
</evidence>
<evidence type="ECO:0000256" key="4">
    <source>
        <dbReference type="ARBA" id="ARBA00022801"/>
    </source>
</evidence>
<dbReference type="Pfam" id="PF00883">
    <property type="entry name" value="Peptidase_M17"/>
    <property type="match status" value="1"/>
</dbReference>
<reference evidence="7 8" key="1">
    <citation type="journal article" date="2012" name="New Phytol.">
        <title>Insight into trade-off between wood decay and parasitism from the genome of a fungal forest pathogen.</title>
        <authorList>
            <person name="Olson A."/>
            <person name="Aerts A."/>
            <person name="Asiegbu F."/>
            <person name="Belbahri L."/>
            <person name="Bouzid O."/>
            <person name="Broberg A."/>
            <person name="Canback B."/>
            <person name="Coutinho P.M."/>
            <person name="Cullen D."/>
            <person name="Dalman K."/>
            <person name="Deflorio G."/>
            <person name="van Diepen L.T."/>
            <person name="Dunand C."/>
            <person name="Duplessis S."/>
            <person name="Durling M."/>
            <person name="Gonthier P."/>
            <person name="Grimwood J."/>
            <person name="Fossdal C.G."/>
            <person name="Hansson D."/>
            <person name="Henrissat B."/>
            <person name="Hietala A."/>
            <person name="Himmelstrand K."/>
            <person name="Hoffmeister D."/>
            <person name="Hogberg N."/>
            <person name="James T.Y."/>
            <person name="Karlsson M."/>
            <person name="Kohler A."/>
            <person name="Kues U."/>
            <person name="Lee Y.H."/>
            <person name="Lin Y.C."/>
            <person name="Lind M."/>
            <person name="Lindquist E."/>
            <person name="Lombard V."/>
            <person name="Lucas S."/>
            <person name="Lunden K."/>
            <person name="Morin E."/>
            <person name="Murat C."/>
            <person name="Park J."/>
            <person name="Raffaello T."/>
            <person name="Rouze P."/>
            <person name="Salamov A."/>
            <person name="Schmutz J."/>
            <person name="Solheim H."/>
            <person name="Stahlberg J."/>
            <person name="Velez H."/>
            <person name="de Vries R.P."/>
            <person name="Wiebenga A."/>
            <person name="Woodward S."/>
            <person name="Yakovlev I."/>
            <person name="Garbelotto M."/>
            <person name="Martin F."/>
            <person name="Grigoriev I.V."/>
            <person name="Stenlid J."/>
        </authorList>
    </citation>
    <scope>NUCLEOTIDE SEQUENCE [LARGE SCALE GENOMIC DNA]</scope>
    <source>
        <strain evidence="7 8">TC 32-1</strain>
    </source>
</reference>
<dbReference type="STRING" id="747525.W4K6V3"/>
<dbReference type="SUPFAM" id="SSF52949">
    <property type="entry name" value="Macro domain-like"/>
    <property type="match status" value="1"/>
</dbReference>
<evidence type="ECO:0000313" key="8">
    <source>
        <dbReference type="Proteomes" id="UP000030671"/>
    </source>
</evidence>
<proteinExistence type="inferred from homology"/>
<dbReference type="GO" id="GO:0030145">
    <property type="term" value="F:manganese ion binding"/>
    <property type="evidence" value="ECO:0007669"/>
    <property type="project" value="InterPro"/>
</dbReference>
<dbReference type="PROSITE" id="PS00631">
    <property type="entry name" value="CYTOSOL_AP"/>
    <property type="match status" value="1"/>
</dbReference>
<organism evidence="7 8">
    <name type="scientific">Heterobasidion irregulare (strain TC 32-1)</name>
    <dbReference type="NCBI Taxonomy" id="747525"/>
    <lineage>
        <taxon>Eukaryota</taxon>
        <taxon>Fungi</taxon>
        <taxon>Dikarya</taxon>
        <taxon>Basidiomycota</taxon>
        <taxon>Agaricomycotina</taxon>
        <taxon>Agaricomycetes</taxon>
        <taxon>Russulales</taxon>
        <taxon>Bondarzewiaceae</taxon>
        <taxon>Heterobasidion</taxon>
        <taxon>Heterobasidion annosum species complex</taxon>
    </lineage>
</organism>
<dbReference type="KEGG" id="hir:HETIRDRAFT_146472"/>
<keyword evidence="4" id="KW-0378">Hydrolase</keyword>
<dbReference type="PANTHER" id="PTHR11963:SF23">
    <property type="entry name" value="CYTOSOL AMINOPEPTIDASE"/>
    <property type="match status" value="1"/>
</dbReference>